<reference evidence="1 2" key="1">
    <citation type="submission" date="2015-10" db="EMBL/GenBank/DDBJ databases">
        <title>Conservation of the essential genome among Caulobacter and Brevundimonas species.</title>
        <authorList>
            <person name="Scott D."/>
            <person name="Ely B."/>
        </authorList>
    </citation>
    <scope>NUCLEOTIDE SEQUENCE [LARGE SCALE GENOMIC DNA]</scope>
    <source>
        <strain evidence="1 2">CB4</strain>
    </source>
</reference>
<dbReference type="AlphaFoldDB" id="A0A0P0P3U3"/>
<protein>
    <recommendedName>
        <fullName evidence="3">GlcNAc-PI de-N-acetylase</fullName>
    </recommendedName>
</protein>
<dbReference type="KEGG" id="chq:AQ619_17130"/>
<dbReference type="OrthoDB" id="128519at2"/>
<dbReference type="STRING" id="69395.AQ619_17130"/>
<name>A0A0P0P3U3_9CAUL</name>
<proteinExistence type="predicted"/>
<dbReference type="EMBL" id="CP013002">
    <property type="protein sequence ID" value="ALL14948.1"/>
    <property type="molecule type" value="Genomic_DNA"/>
</dbReference>
<dbReference type="SUPFAM" id="SSF102588">
    <property type="entry name" value="LmbE-like"/>
    <property type="match status" value="1"/>
</dbReference>
<organism evidence="1 2">
    <name type="scientific">Caulobacter henricii</name>
    <dbReference type="NCBI Taxonomy" id="69395"/>
    <lineage>
        <taxon>Bacteria</taxon>
        <taxon>Pseudomonadati</taxon>
        <taxon>Pseudomonadota</taxon>
        <taxon>Alphaproteobacteria</taxon>
        <taxon>Caulobacterales</taxon>
        <taxon>Caulobacteraceae</taxon>
        <taxon>Caulobacter</taxon>
    </lineage>
</organism>
<dbReference type="RefSeq" id="WP_062150533.1">
    <property type="nucleotide sequence ID" value="NZ_CP013002.1"/>
</dbReference>
<keyword evidence="2" id="KW-1185">Reference proteome</keyword>
<gene>
    <name evidence="1" type="ORF">AQ619_17130</name>
</gene>
<sequence length="249" mass="26808">MSVVYVLAHFDDEYAALPLLLRDRRAGVRSWLLYVADYASPELAARRLGETRALLASLGLAPDQARHVGAGTGVLDGAVFEALPAALAAVKAALPDLGPIERFVVAAWEGGHADHDACAFMTVALRDSLDPAIPIDQFGLYHGRGLPGGLFRACAPIPENGPVERVTLSVGDWIAFAAAVRFFPSQAKTWLALWPSMFLTFALRGGFGFQTLARNRVDERPHTGTLLYERMFKTPYAAVRAGLDAFSGA</sequence>
<evidence type="ECO:0008006" key="3">
    <source>
        <dbReference type="Google" id="ProtNLM"/>
    </source>
</evidence>
<dbReference type="Proteomes" id="UP000056905">
    <property type="component" value="Chromosome"/>
</dbReference>
<evidence type="ECO:0000313" key="2">
    <source>
        <dbReference type="Proteomes" id="UP000056905"/>
    </source>
</evidence>
<evidence type="ECO:0000313" key="1">
    <source>
        <dbReference type="EMBL" id="ALL14948.1"/>
    </source>
</evidence>
<dbReference type="InterPro" id="IPR024078">
    <property type="entry name" value="LmbE-like_dom_sf"/>
</dbReference>
<dbReference type="Gene3D" id="3.40.50.10320">
    <property type="entry name" value="LmbE-like"/>
    <property type="match status" value="1"/>
</dbReference>
<accession>A0A0P0P3U3</accession>